<gene>
    <name evidence="4" type="ORF">LZ480_16555</name>
</gene>
<dbReference type="EMBL" id="JAKZFC010000008">
    <property type="protein sequence ID" value="MCH7323488.1"/>
    <property type="molecule type" value="Genomic_DNA"/>
</dbReference>
<evidence type="ECO:0000313" key="5">
    <source>
        <dbReference type="Proteomes" id="UP001316087"/>
    </source>
</evidence>
<dbReference type="SUPFAM" id="SSF54106">
    <property type="entry name" value="LysM domain"/>
    <property type="match status" value="1"/>
</dbReference>
<evidence type="ECO:0000259" key="2">
    <source>
        <dbReference type="PROSITE" id="PS51109"/>
    </source>
</evidence>
<evidence type="ECO:0000313" key="4">
    <source>
        <dbReference type="EMBL" id="MCH7323488.1"/>
    </source>
</evidence>
<reference evidence="4 5" key="1">
    <citation type="submission" date="2022-03" db="EMBL/GenBank/DDBJ databases">
        <authorList>
            <person name="Jo J.-H."/>
            <person name="Im W.-T."/>
        </authorList>
    </citation>
    <scope>NUCLEOTIDE SEQUENCE [LARGE SCALE GENOMIC DNA]</scope>
    <source>
        <strain evidence="4 5">MA9</strain>
    </source>
</reference>
<protein>
    <submittedName>
        <fullName evidence="4">M23 family metallopeptidase</fullName>
    </submittedName>
</protein>
<dbReference type="InterPro" id="IPR011055">
    <property type="entry name" value="Dup_hybrid_motif"/>
</dbReference>
<dbReference type="PROSITE" id="PS51109">
    <property type="entry name" value="G5"/>
    <property type="match status" value="1"/>
</dbReference>
<sequence>MESNESQLDLNHKKPSLINRHNGKLKIAAVLALLVSTVTFNLGFANETDKEEFAKIYHVYVADAYVGSVADEAIVEQIVKKKEQEASQQYQNIELDAGSDITIVPEQVFTVETNEEQTVKDLQQAITVQAKAYSLKVGNTAVATLKAKEDIEAVIDGLKLQYVTQTQLDGLKNNTASTLPSLQKNETRLIDVTLTEDITDEEVLVSPAEITTVEKAVQLLQTGAEAKETYAVKSGDVLGSIAKAHSLTTAELLALNPSLKADTVLQIDQELNVTVEKPYVSVKAVYEKKTLEAINYQKVVKEDPTMLKGERIVQQEGAIGKKEAEYTLIEENGVRTEIVQTDENTVLEPKDNIVVIGTKVIPSVGTGTFAWPAEGGHISSQMGSRWGRYHYGIDIARPSGYTIKASDNGVVKTAGRHSTYGNYVVIDHNNGYETLYAHLSEIDVSVGQVVGQGAAIGVMGSTGRSTGTHLHFEVHKNGEEVNPLSYLN</sequence>
<dbReference type="PROSITE" id="PS51782">
    <property type="entry name" value="LYSM"/>
    <property type="match status" value="1"/>
</dbReference>
<dbReference type="Gene3D" id="2.20.230.10">
    <property type="entry name" value="Resuscitation-promoting factor rpfb"/>
    <property type="match status" value="1"/>
</dbReference>
<accession>A0ABS9UGW7</accession>
<keyword evidence="5" id="KW-1185">Reference proteome</keyword>
<dbReference type="Pfam" id="PF01476">
    <property type="entry name" value="LysM"/>
    <property type="match status" value="1"/>
</dbReference>
<dbReference type="CDD" id="cd00118">
    <property type="entry name" value="LysM"/>
    <property type="match status" value="1"/>
</dbReference>
<name>A0ABS9UGW7_9BACL</name>
<dbReference type="RefSeq" id="WP_241370660.1">
    <property type="nucleotide sequence ID" value="NZ_JAKZFC010000008.1"/>
</dbReference>
<dbReference type="InterPro" id="IPR050570">
    <property type="entry name" value="Cell_wall_metabolism_enzyme"/>
</dbReference>
<comment type="caution">
    <text evidence="4">The sequence shown here is derived from an EMBL/GenBank/DDBJ whole genome shotgun (WGS) entry which is preliminary data.</text>
</comment>
<evidence type="ECO:0000256" key="1">
    <source>
        <dbReference type="ARBA" id="ARBA00022729"/>
    </source>
</evidence>
<dbReference type="PANTHER" id="PTHR21666:SF270">
    <property type="entry name" value="MUREIN HYDROLASE ACTIVATOR ENVC"/>
    <property type="match status" value="1"/>
</dbReference>
<dbReference type="Proteomes" id="UP001316087">
    <property type="component" value="Unassembled WGS sequence"/>
</dbReference>
<dbReference type="Pfam" id="PF07501">
    <property type="entry name" value="G5"/>
    <property type="match status" value="1"/>
</dbReference>
<evidence type="ECO:0000259" key="3">
    <source>
        <dbReference type="PROSITE" id="PS51782"/>
    </source>
</evidence>
<dbReference type="SMART" id="SM01208">
    <property type="entry name" value="G5"/>
    <property type="match status" value="1"/>
</dbReference>
<feature type="domain" description="G5" evidence="2">
    <location>
        <begin position="279"/>
        <end position="360"/>
    </location>
</feature>
<dbReference type="InterPro" id="IPR036779">
    <property type="entry name" value="LysM_dom_sf"/>
</dbReference>
<dbReference type="Gene3D" id="2.70.70.10">
    <property type="entry name" value="Glucose Permease (Domain IIA)"/>
    <property type="match status" value="1"/>
</dbReference>
<proteinExistence type="predicted"/>
<organism evidence="4 5">
    <name type="scientific">Solibacillus palustris</name>
    <dbReference type="NCBI Taxonomy" id="2908203"/>
    <lineage>
        <taxon>Bacteria</taxon>
        <taxon>Bacillati</taxon>
        <taxon>Bacillota</taxon>
        <taxon>Bacilli</taxon>
        <taxon>Bacillales</taxon>
        <taxon>Caryophanaceae</taxon>
        <taxon>Solibacillus</taxon>
    </lineage>
</organism>
<dbReference type="Pfam" id="PF01551">
    <property type="entry name" value="Peptidase_M23"/>
    <property type="match status" value="1"/>
</dbReference>
<dbReference type="InterPro" id="IPR016047">
    <property type="entry name" value="M23ase_b-sheet_dom"/>
</dbReference>
<dbReference type="CDD" id="cd12797">
    <property type="entry name" value="M23_peptidase"/>
    <property type="match status" value="1"/>
</dbReference>
<keyword evidence="1" id="KW-0732">Signal</keyword>
<dbReference type="InterPro" id="IPR011098">
    <property type="entry name" value="G5_dom"/>
</dbReference>
<dbReference type="PANTHER" id="PTHR21666">
    <property type="entry name" value="PEPTIDASE-RELATED"/>
    <property type="match status" value="1"/>
</dbReference>
<feature type="domain" description="LysM" evidence="3">
    <location>
        <begin position="228"/>
        <end position="273"/>
    </location>
</feature>
<dbReference type="SUPFAM" id="SSF51261">
    <property type="entry name" value="Duplicated hybrid motif"/>
    <property type="match status" value="1"/>
</dbReference>
<dbReference type="InterPro" id="IPR018392">
    <property type="entry name" value="LysM"/>
</dbReference>
<dbReference type="SMART" id="SM00257">
    <property type="entry name" value="LysM"/>
    <property type="match status" value="1"/>
</dbReference>
<dbReference type="Gene3D" id="3.10.350.10">
    <property type="entry name" value="LysM domain"/>
    <property type="match status" value="1"/>
</dbReference>